<evidence type="ECO:0000313" key="9">
    <source>
        <dbReference type="Proteomes" id="UP001529338"/>
    </source>
</evidence>
<dbReference type="RefSeq" id="WP_289455675.1">
    <property type="nucleotide sequence ID" value="NZ_JAUCGQ010000001.1"/>
</dbReference>
<dbReference type="Gene3D" id="3.40.190.80">
    <property type="match status" value="1"/>
</dbReference>
<dbReference type="GO" id="GO:0016787">
    <property type="term" value="F:hydrolase activity"/>
    <property type="evidence" value="ECO:0007669"/>
    <property type="project" value="UniProtKB-KW"/>
</dbReference>
<dbReference type="SUPFAM" id="SSF56655">
    <property type="entry name" value="Carbohydrate phosphatase"/>
    <property type="match status" value="1"/>
</dbReference>
<dbReference type="InterPro" id="IPR020550">
    <property type="entry name" value="Inositol_monophosphatase_CS"/>
</dbReference>
<accession>A0ABT7SBK6</accession>
<dbReference type="PRINTS" id="PR00377">
    <property type="entry name" value="IMPHPHTASES"/>
</dbReference>
<dbReference type="PANTHER" id="PTHR20854:SF4">
    <property type="entry name" value="INOSITOL-1-MONOPHOSPHATASE-RELATED"/>
    <property type="match status" value="1"/>
</dbReference>
<dbReference type="InterPro" id="IPR020583">
    <property type="entry name" value="Inositol_monoP_metal-BS"/>
</dbReference>
<evidence type="ECO:0000313" key="8">
    <source>
        <dbReference type="EMBL" id="MDM7853571.1"/>
    </source>
</evidence>
<evidence type="ECO:0000256" key="2">
    <source>
        <dbReference type="ARBA" id="ARBA00001946"/>
    </source>
</evidence>
<comment type="catalytic activity">
    <reaction evidence="1 7">
        <text>a myo-inositol phosphate + H2O = myo-inositol + phosphate</text>
        <dbReference type="Rhea" id="RHEA:24056"/>
        <dbReference type="ChEBI" id="CHEBI:15377"/>
        <dbReference type="ChEBI" id="CHEBI:17268"/>
        <dbReference type="ChEBI" id="CHEBI:43474"/>
        <dbReference type="ChEBI" id="CHEBI:84139"/>
        <dbReference type="EC" id="3.1.3.25"/>
    </reaction>
</comment>
<dbReference type="EC" id="3.1.3.25" evidence="7"/>
<evidence type="ECO:0000256" key="4">
    <source>
        <dbReference type="ARBA" id="ARBA00022723"/>
    </source>
</evidence>
<dbReference type="InterPro" id="IPR033942">
    <property type="entry name" value="IMPase"/>
</dbReference>
<name>A0ABT7SBK6_9CELL</name>
<gene>
    <name evidence="8" type="ORF">QRT04_01390</name>
</gene>
<evidence type="ECO:0000256" key="5">
    <source>
        <dbReference type="ARBA" id="ARBA00022801"/>
    </source>
</evidence>
<dbReference type="PROSITE" id="PS00629">
    <property type="entry name" value="IMP_1"/>
    <property type="match status" value="1"/>
</dbReference>
<dbReference type="Gene3D" id="3.30.540.10">
    <property type="entry name" value="Fructose-1,6-Bisphosphatase, subunit A, domain 1"/>
    <property type="match status" value="1"/>
</dbReference>
<comment type="similarity">
    <text evidence="3 7">Belongs to the inositol monophosphatase superfamily.</text>
</comment>
<evidence type="ECO:0000256" key="7">
    <source>
        <dbReference type="RuleBase" id="RU364068"/>
    </source>
</evidence>
<proteinExistence type="inferred from homology"/>
<dbReference type="EMBL" id="JAUCGQ010000001">
    <property type="protein sequence ID" value="MDM7853571.1"/>
    <property type="molecule type" value="Genomic_DNA"/>
</dbReference>
<keyword evidence="6 7" id="KW-0460">Magnesium</keyword>
<evidence type="ECO:0000256" key="3">
    <source>
        <dbReference type="ARBA" id="ARBA00009759"/>
    </source>
</evidence>
<keyword evidence="5 7" id="KW-0378">Hydrolase</keyword>
<dbReference type="Proteomes" id="UP001529338">
    <property type="component" value="Unassembled WGS sequence"/>
</dbReference>
<dbReference type="CDD" id="cd01639">
    <property type="entry name" value="IMPase"/>
    <property type="match status" value="1"/>
</dbReference>
<dbReference type="PROSITE" id="PS00630">
    <property type="entry name" value="IMP_2"/>
    <property type="match status" value="1"/>
</dbReference>
<protein>
    <recommendedName>
        <fullName evidence="7">Inositol-1-monophosphatase</fullName>
        <ecNumber evidence="7">3.1.3.25</ecNumber>
    </recommendedName>
</protein>
<sequence length="281" mass="28995">MPADLAALLPELLDVATALAREAGALVHDGRPERVDVAATKSSPVDVVTAMDLASEDLLRRRLAELRPADGILGEEQGWTRGSTGITWVVDPIDGTVNYLYGLASWSVSVAAVVDPDSGAAPDPATWTALVGCVHAPVDGRTFQAALGRGAVLDGRPIRVNASKTLSESLVGTGFGYRRARRVSQARVVAGLLPEVRDIRRLGSAALDLCAVACGTLDAYFERGLKPWDLAAGALVAREAGAQVTGLRGQPAGEDMTVAGPAATVAALRGLLEAAGADADD</sequence>
<comment type="caution">
    <text evidence="8">The sequence shown here is derived from an EMBL/GenBank/DDBJ whole genome shotgun (WGS) entry which is preliminary data.</text>
</comment>
<dbReference type="InterPro" id="IPR000760">
    <property type="entry name" value="Inositol_monophosphatase-like"/>
</dbReference>
<keyword evidence="4 7" id="KW-0479">Metal-binding</keyword>
<reference evidence="8 9" key="1">
    <citation type="submission" date="2023-06" db="EMBL/GenBank/DDBJ databases">
        <title>Cellulomonas sp. MW4 Whole genome sequence.</title>
        <authorList>
            <person name="Park S."/>
        </authorList>
    </citation>
    <scope>NUCLEOTIDE SEQUENCE [LARGE SCALE GENOMIC DNA]</scope>
    <source>
        <strain evidence="8 9">MW4</strain>
    </source>
</reference>
<keyword evidence="9" id="KW-1185">Reference proteome</keyword>
<organism evidence="8 9">
    <name type="scientific">Cellulomonas alba</name>
    <dbReference type="NCBI Taxonomy" id="3053467"/>
    <lineage>
        <taxon>Bacteria</taxon>
        <taxon>Bacillati</taxon>
        <taxon>Actinomycetota</taxon>
        <taxon>Actinomycetes</taxon>
        <taxon>Micrococcales</taxon>
        <taxon>Cellulomonadaceae</taxon>
        <taxon>Cellulomonas</taxon>
    </lineage>
</organism>
<evidence type="ECO:0000256" key="1">
    <source>
        <dbReference type="ARBA" id="ARBA00001033"/>
    </source>
</evidence>
<dbReference type="Pfam" id="PF00459">
    <property type="entry name" value="Inositol_P"/>
    <property type="match status" value="1"/>
</dbReference>
<evidence type="ECO:0000256" key="6">
    <source>
        <dbReference type="ARBA" id="ARBA00022842"/>
    </source>
</evidence>
<dbReference type="PANTHER" id="PTHR20854">
    <property type="entry name" value="INOSITOL MONOPHOSPHATASE"/>
    <property type="match status" value="1"/>
</dbReference>
<comment type="cofactor">
    <cofactor evidence="2 7">
        <name>Mg(2+)</name>
        <dbReference type="ChEBI" id="CHEBI:18420"/>
    </cofactor>
</comment>